<accession>A0A6A6VNJ3</accession>
<name>A0A6A6VNJ3_9PLEO</name>
<feature type="non-terminal residue" evidence="2">
    <location>
        <position position="64"/>
    </location>
</feature>
<dbReference type="EMBL" id="MU006562">
    <property type="protein sequence ID" value="KAF2751316.1"/>
    <property type="molecule type" value="Genomic_DNA"/>
</dbReference>
<reference evidence="2" key="1">
    <citation type="journal article" date="2020" name="Stud. Mycol.">
        <title>101 Dothideomycetes genomes: a test case for predicting lifestyles and emergence of pathogens.</title>
        <authorList>
            <person name="Haridas S."/>
            <person name="Albert R."/>
            <person name="Binder M."/>
            <person name="Bloem J."/>
            <person name="Labutti K."/>
            <person name="Salamov A."/>
            <person name="Andreopoulos B."/>
            <person name="Baker S."/>
            <person name="Barry K."/>
            <person name="Bills G."/>
            <person name="Bluhm B."/>
            <person name="Cannon C."/>
            <person name="Castanera R."/>
            <person name="Culley D."/>
            <person name="Daum C."/>
            <person name="Ezra D."/>
            <person name="Gonzalez J."/>
            <person name="Henrissat B."/>
            <person name="Kuo A."/>
            <person name="Liang C."/>
            <person name="Lipzen A."/>
            <person name="Lutzoni F."/>
            <person name="Magnuson J."/>
            <person name="Mondo S."/>
            <person name="Nolan M."/>
            <person name="Ohm R."/>
            <person name="Pangilinan J."/>
            <person name="Park H.-J."/>
            <person name="Ramirez L."/>
            <person name="Alfaro M."/>
            <person name="Sun H."/>
            <person name="Tritt A."/>
            <person name="Yoshinaga Y."/>
            <person name="Zwiers L.-H."/>
            <person name="Turgeon B."/>
            <person name="Goodwin S."/>
            <person name="Spatafora J."/>
            <person name="Crous P."/>
            <person name="Grigoriev I."/>
        </authorList>
    </citation>
    <scope>NUCLEOTIDE SEQUENCE</scope>
    <source>
        <strain evidence="2">CBS 119925</strain>
    </source>
</reference>
<keyword evidence="1" id="KW-0812">Transmembrane</keyword>
<dbReference type="AlphaFoldDB" id="A0A6A6VNJ3"/>
<proteinExistence type="predicted"/>
<organism evidence="2 3">
    <name type="scientific">Sporormia fimetaria CBS 119925</name>
    <dbReference type="NCBI Taxonomy" id="1340428"/>
    <lineage>
        <taxon>Eukaryota</taxon>
        <taxon>Fungi</taxon>
        <taxon>Dikarya</taxon>
        <taxon>Ascomycota</taxon>
        <taxon>Pezizomycotina</taxon>
        <taxon>Dothideomycetes</taxon>
        <taxon>Pleosporomycetidae</taxon>
        <taxon>Pleosporales</taxon>
        <taxon>Sporormiaceae</taxon>
        <taxon>Sporormia</taxon>
    </lineage>
</organism>
<protein>
    <submittedName>
        <fullName evidence="2">Uncharacterized protein</fullName>
    </submittedName>
</protein>
<dbReference type="Proteomes" id="UP000799440">
    <property type="component" value="Unassembled WGS sequence"/>
</dbReference>
<evidence type="ECO:0000256" key="1">
    <source>
        <dbReference type="SAM" id="Phobius"/>
    </source>
</evidence>
<keyword evidence="3" id="KW-1185">Reference proteome</keyword>
<sequence length="64" mass="6890">MSLVHYLAPTTVTVAVLFTGFALHFRASLTTMYVPIFGTLRPDSDDDWNGSFIAGAANGDVRAL</sequence>
<evidence type="ECO:0000313" key="2">
    <source>
        <dbReference type="EMBL" id="KAF2751316.1"/>
    </source>
</evidence>
<evidence type="ECO:0000313" key="3">
    <source>
        <dbReference type="Proteomes" id="UP000799440"/>
    </source>
</evidence>
<keyword evidence="1" id="KW-1133">Transmembrane helix</keyword>
<keyword evidence="1" id="KW-0472">Membrane</keyword>
<gene>
    <name evidence="2" type="ORF">M011DRAFT_464044</name>
</gene>
<feature type="transmembrane region" description="Helical" evidence="1">
    <location>
        <begin position="6"/>
        <end position="25"/>
    </location>
</feature>